<name>A0A4Y2K0M9_ARAVE</name>
<keyword evidence="2" id="KW-0472">Membrane</keyword>
<gene>
    <name evidence="3" type="ORF">AVEN_186063_1</name>
</gene>
<feature type="region of interest" description="Disordered" evidence="1">
    <location>
        <begin position="1"/>
        <end position="36"/>
    </location>
</feature>
<sequence>MRVGVVVRQKKSGREGDDDLSKKRNPPCGRGGAGESKRPIVHFRAFVNDLSKSIEMDWNISMVNVQLYNMYANHCVADARPTLQLMVPYYSSLLRSQFSSCRRPHVFRRLHSGPTLYDEIIFILVLLSLTVLIMSLVPPCIYIAL</sequence>
<evidence type="ECO:0000256" key="1">
    <source>
        <dbReference type="SAM" id="MobiDB-lite"/>
    </source>
</evidence>
<reference evidence="3 4" key="1">
    <citation type="journal article" date="2019" name="Sci. Rep.">
        <title>Orb-weaving spider Araneus ventricosus genome elucidates the spidroin gene catalogue.</title>
        <authorList>
            <person name="Kono N."/>
            <person name="Nakamura H."/>
            <person name="Ohtoshi R."/>
            <person name="Moran D.A.P."/>
            <person name="Shinohara A."/>
            <person name="Yoshida Y."/>
            <person name="Fujiwara M."/>
            <person name="Mori M."/>
            <person name="Tomita M."/>
            <person name="Arakawa K."/>
        </authorList>
    </citation>
    <scope>NUCLEOTIDE SEQUENCE [LARGE SCALE GENOMIC DNA]</scope>
</reference>
<proteinExistence type="predicted"/>
<keyword evidence="2" id="KW-0812">Transmembrane</keyword>
<dbReference type="EMBL" id="BGPR01004081">
    <property type="protein sequence ID" value="GBM95687.1"/>
    <property type="molecule type" value="Genomic_DNA"/>
</dbReference>
<keyword evidence="4" id="KW-1185">Reference proteome</keyword>
<comment type="caution">
    <text evidence="3">The sequence shown here is derived from an EMBL/GenBank/DDBJ whole genome shotgun (WGS) entry which is preliminary data.</text>
</comment>
<protein>
    <submittedName>
        <fullName evidence="3">Uncharacterized protein</fullName>
    </submittedName>
</protein>
<organism evidence="3 4">
    <name type="scientific">Araneus ventricosus</name>
    <name type="common">Orbweaver spider</name>
    <name type="synonym">Epeira ventricosa</name>
    <dbReference type="NCBI Taxonomy" id="182803"/>
    <lineage>
        <taxon>Eukaryota</taxon>
        <taxon>Metazoa</taxon>
        <taxon>Ecdysozoa</taxon>
        <taxon>Arthropoda</taxon>
        <taxon>Chelicerata</taxon>
        <taxon>Arachnida</taxon>
        <taxon>Araneae</taxon>
        <taxon>Araneomorphae</taxon>
        <taxon>Entelegynae</taxon>
        <taxon>Araneoidea</taxon>
        <taxon>Araneidae</taxon>
        <taxon>Araneus</taxon>
    </lineage>
</organism>
<evidence type="ECO:0000256" key="2">
    <source>
        <dbReference type="SAM" id="Phobius"/>
    </source>
</evidence>
<evidence type="ECO:0000313" key="3">
    <source>
        <dbReference type="EMBL" id="GBM95687.1"/>
    </source>
</evidence>
<feature type="transmembrane region" description="Helical" evidence="2">
    <location>
        <begin position="120"/>
        <end position="144"/>
    </location>
</feature>
<dbReference type="AlphaFoldDB" id="A0A4Y2K0M9"/>
<feature type="compositionally biased region" description="Basic and acidic residues" evidence="1">
    <location>
        <begin position="12"/>
        <end position="22"/>
    </location>
</feature>
<keyword evidence="2" id="KW-1133">Transmembrane helix</keyword>
<accession>A0A4Y2K0M9</accession>
<dbReference type="Proteomes" id="UP000499080">
    <property type="component" value="Unassembled WGS sequence"/>
</dbReference>
<evidence type="ECO:0000313" key="4">
    <source>
        <dbReference type="Proteomes" id="UP000499080"/>
    </source>
</evidence>